<evidence type="ECO:0000256" key="1">
    <source>
        <dbReference type="SAM" id="MobiDB-lite"/>
    </source>
</evidence>
<proteinExistence type="predicted"/>
<reference evidence="2 3" key="1">
    <citation type="submission" date="2022-08" db="EMBL/GenBank/DDBJ databases">
        <title>Bacterial and archaeal communities from various locations to study Microbial Dark Matter (Phase II).</title>
        <authorList>
            <person name="Stepanauskas R."/>
        </authorList>
    </citation>
    <scope>NUCLEOTIDE SEQUENCE [LARGE SCALE GENOMIC DNA]</scope>
    <source>
        <strain evidence="2 3">PD1</strain>
    </source>
</reference>
<organism evidence="2 3">
    <name type="scientific">Candidatus Fervidibacter sacchari</name>
    <dbReference type="NCBI Taxonomy" id="1448929"/>
    <lineage>
        <taxon>Bacteria</taxon>
        <taxon>Candidatus Fervidibacterota</taxon>
        <taxon>Candidatus Fervidibacter</taxon>
    </lineage>
</organism>
<gene>
    <name evidence="2" type="ORF">M2350_003147</name>
</gene>
<evidence type="ECO:0008006" key="4">
    <source>
        <dbReference type="Google" id="ProtNLM"/>
    </source>
</evidence>
<name>A0ABT2ES14_9BACT</name>
<keyword evidence="3" id="KW-1185">Reference proteome</keyword>
<accession>A0ABT2ES14</accession>
<comment type="caution">
    <text evidence="2">The sequence shown here is derived from an EMBL/GenBank/DDBJ whole genome shotgun (WGS) entry which is preliminary data.</text>
</comment>
<sequence length="616" mass="69695">MRRLIFGLVAMVVVCGLTIAWTARKQEVVLQPCPFDPNLSLGVAFQGPHRYFDTGEVLEKTINARIAWFQPVEEPNPDAFDARVFQEPPEEDWDWWTTLYPTTLIVQVTDEQERLGKVEIWDFETKLLDGQLQASPDGSTIVGSIALGEPTSFRHLVIKDKGGQTLAQALIRDPETRLWIIVSVAGWIPHPPPRDIVVEIAEQVEHEGGHTIISEVNLVKRKDSPVPVVEQITETLPCHIQRYRVKEVCPPHTGDINEQHLVGLLTFGPPPKGCDMVDTRVRAFCGTWVEVTPFPITFTEPYCMTKWFRNDQDSQDHIAPPKVYRNKHVPVKLPIDIRSYPIVTDEPYQAQLVSELVEMQDETKTTILTTSVPVPPFSEGCVHWDLIPTQAEIRGVWAVPYRKFKKTQTWFERFLSLIHKPLLDAIIGRHKNRKELIAEAAIEAWIKGLEKAEGEERRIWQWNDAQKIGDIWVLYLQLFEQGKMRYIRNITQDVYVQIVVVRLDGTKEPMYGSLKVERLEATTSPEPPKTPLEDQFSVKVPKEGRKVALGKDWKWKLTAYAVGKYVELPPIKVPLEPPSVTIEIPAPQPPPGEGQGPGQEPGQPGEPGEPGESGGS</sequence>
<feature type="region of interest" description="Disordered" evidence="1">
    <location>
        <begin position="577"/>
        <end position="616"/>
    </location>
</feature>
<dbReference type="EMBL" id="JANUCP010000006">
    <property type="protein sequence ID" value="MCS3920712.1"/>
    <property type="molecule type" value="Genomic_DNA"/>
</dbReference>
<dbReference type="Proteomes" id="UP001204798">
    <property type="component" value="Unassembled WGS sequence"/>
</dbReference>
<dbReference type="RefSeq" id="WP_259100771.1">
    <property type="nucleotide sequence ID" value="NZ_CP130454.1"/>
</dbReference>
<evidence type="ECO:0000313" key="2">
    <source>
        <dbReference type="EMBL" id="MCS3920712.1"/>
    </source>
</evidence>
<evidence type="ECO:0000313" key="3">
    <source>
        <dbReference type="Proteomes" id="UP001204798"/>
    </source>
</evidence>
<protein>
    <recommendedName>
        <fullName evidence="4">Collagen-like protein</fullName>
    </recommendedName>
</protein>